<gene>
    <name evidence="2" type="ORF">JI435_423890</name>
</gene>
<proteinExistence type="predicted"/>
<reference evidence="3" key="1">
    <citation type="journal article" date="2021" name="BMC Genomics">
        <title>Chromosome-level genome assembly and manually-curated proteome of model necrotroph Parastagonospora nodorum Sn15 reveals a genome-wide trove of candidate effector homologs, and redundancy of virulence-related functions within an accessory chromosome.</title>
        <authorList>
            <person name="Bertazzoni S."/>
            <person name="Jones D.A.B."/>
            <person name="Phan H.T."/>
            <person name="Tan K.-C."/>
            <person name="Hane J.K."/>
        </authorList>
    </citation>
    <scope>NUCLEOTIDE SEQUENCE [LARGE SCALE GENOMIC DNA]</scope>
    <source>
        <strain evidence="3">SN15 / ATCC MYA-4574 / FGSC 10173)</strain>
    </source>
</reference>
<organism evidence="2 3">
    <name type="scientific">Phaeosphaeria nodorum (strain SN15 / ATCC MYA-4574 / FGSC 10173)</name>
    <name type="common">Glume blotch fungus</name>
    <name type="synonym">Parastagonospora nodorum</name>
    <dbReference type="NCBI Taxonomy" id="321614"/>
    <lineage>
        <taxon>Eukaryota</taxon>
        <taxon>Fungi</taxon>
        <taxon>Dikarya</taxon>
        <taxon>Ascomycota</taxon>
        <taxon>Pezizomycotina</taxon>
        <taxon>Dothideomycetes</taxon>
        <taxon>Pleosporomycetidae</taxon>
        <taxon>Pleosporales</taxon>
        <taxon>Pleosporineae</taxon>
        <taxon>Phaeosphaeriaceae</taxon>
        <taxon>Parastagonospora</taxon>
    </lineage>
</organism>
<name>A0A7U2NQS8_PHANO</name>
<protein>
    <submittedName>
        <fullName evidence="2">Uncharacterized protein</fullName>
    </submittedName>
</protein>
<dbReference type="AlphaFoldDB" id="A0A7U2NQS8"/>
<keyword evidence="3" id="KW-1185">Reference proteome</keyword>
<dbReference type="EMBL" id="CP069043">
    <property type="protein sequence ID" value="QRD07004.1"/>
    <property type="molecule type" value="Genomic_DNA"/>
</dbReference>
<dbReference type="VEuPathDB" id="FungiDB:JI435_423890"/>
<evidence type="ECO:0000313" key="3">
    <source>
        <dbReference type="Proteomes" id="UP000663193"/>
    </source>
</evidence>
<feature type="compositionally biased region" description="Low complexity" evidence="1">
    <location>
        <begin position="57"/>
        <end position="74"/>
    </location>
</feature>
<feature type="region of interest" description="Disordered" evidence="1">
    <location>
        <begin position="43"/>
        <end position="86"/>
    </location>
</feature>
<evidence type="ECO:0000313" key="2">
    <source>
        <dbReference type="EMBL" id="QRD07004.1"/>
    </source>
</evidence>
<dbReference type="Proteomes" id="UP000663193">
    <property type="component" value="Chromosome 21"/>
</dbReference>
<accession>A0A7U2NQS8</accession>
<evidence type="ECO:0000256" key="1">
    <source>
        <dbReference type="SAM" id="MobiDB-lite"/>
    </source>
</evidence>
<sequence length="86" mass="9312">MERIRRPTSPMPISANESPVTLKTSILNELPLLNEATANDVQLDDQFHSSSPTSYPSTLESTTGSLASSATGYTRGPPFKDSMHTM</sequence>